<proteinExistence type="inferred from homology"/>
<evidence type="ECO:0000256" key="1">
    <source>
        <dbReference type="ARBA" id="ARBA00008791"/>
    </source>
</evidence>
<organism evidence="3 4">
    <name type="scientific">Microbacterium capsulatum</name>
    <dbReference type="NCBI Taxonomy" id="3041921"/>
    <lineage>
        <taxon>Bacteria</taxon>
        <taxon>Bacillati</taxon>
        <taxon>Actinomycetota</taxon>
        <taxon>Actinomycetes</taxon>
        <taxon>Micrococcales</taxon>
        <taxon>Microbacteriaceae</taxon>
        <taxon>Microbacterium</taxon>
    </lineage>
</organism>
<dbReference type="PRINTS" id="PR01438">
    <property type="entry name" value="UNVRSLSTRESS"/>
</dbReference>
<protein>
    <submittedName>
        <fullName evidence="3">Universal stress protein</fullName>
    </submittedName>
</protein>
<reference evidence="3 4" key="1">
    <citation type="submission" date="2023-08" db="EMBL/GenBank/DDBJ databases">
        <title>Microbacterium sp. nov., isolated from a waste landfill.</title>
        <authorList>
            <person name="Wen W."/>
        </authorList>
    </citation>
    <scope>NUCLEOTIDE SEQUENCE [LARGE SCALE GENOMIC DNA]</scope>
    <source>
        <strain evidence="3 4">ASV81</strain>
    </source>
</reference>
<dbReference type="Proteomes" id="UP001230289">
    <property type="component" value="Unassembled WGS sequence"/>
</dbReference>
<evidence type="ECO:0000259" key="2">
    <source>
        <dbReference type="Pfam" id="PF00582"/>
    </source>
</evidence>
<dbReference type="CDD" id="cd00293">
    <property type="entry name" value="USP-like"/>
    <property type="match status" value="2"/>
</dbReference>
<dbReference type="InterPro" id="IPR014729">
    <property type="entry name" value="Rossmann-like_a/b/a_fold"/>
</dbReference>
<gene>
    <name evidence="3" type="ORF">RBR11_06490</name>
</gene>
<dbReference type="Pfam" id="PF00582">
    <property type="entry name" value="Usp"/>
    <property type="match status" value="2"/>
</dbReference>
<keyword evidence="4" id="KW-1185">Reference proteome</keyword>
<dbReference type="PANTHER" id="PTHR46268">
    <property type="entry name" value="STRESS RESPONSE PROTEIN NHAX"/>
    <property type="match status" value="1"/>
</dbReference>
<dbReference type="RefSeq" id="WP_308488503.1">
    <property type="nucleotide sequence ID" value="NZ_JAVFCB010000003.1"/>
</dbReference>
<dbReference type="PANTHER" id="PTHR46268:SF6">
    <property type="entry name" value="UNIVERSAL STRESS PROTEIN UP12"/>
    <property type="match status" value="1"/>
</dbReference>
<dbReference type="EMBL" id="JAVFCB010000003">
    <property type="protein sequence ID" value="MDQ4213560.1"/>
    <property type="molecule type" value="Genomic_DNA"/>
</dbReference>
<dbReference type="SUPFAM" id="SSF52402">
    <property type="entry name" value="Adenine nucleotide alpha hydrolases-like"/>
    <property type="match status" value="2"/>
</dbReference>
<comment type="similarity">
    <text evidence="1">Belongs to the universal stress protein A family.</text>
</comment>
<feature type="domain" description="UspA" evidence="2">
    <location>
        <begin position="155"/>
        <end position="287"/>
    </location>
</feature>
<dbReference type="InterPro" id="IPR006016">
    <property type="entry name" value="UspA"/>
</dbReference>
<name>A0ABU0XIQ1_9MICO</name>
<sequence>MTSAIVVGYTATDAGADALALGVRLARSTHRHLHVLVVLPDDGSGSATAPTESLYADLIRGQAKEWLDAAAELIPDGVAHTAHARIADSFAEGLVHAGEELGADLIVVGAANGATIGLHRMGSVARALLHSSPIPVALAPAGFAHREDADAPISRVTAAIGSRPGADVLLDAAVALSASTGATLRLVSLVAFDVPRGLDVQTIRLVSAAHGDDVLARAEVELPPGIPVELERAPGDTVEEAVAQLGWLPGELILVGSSRLAQPRRLFLGSTAAKMLDVIPVPMIVVPRTRATDAPDALPDA</sequence>
<evidence type="ECO:0000313" key="4">
    <source>
        <dbReference type="Proteomes" id="UP001230289"/>
    </source>
</evidence>
<accession>A0ABU0XIQ1</accession>
<comment type="caution">
    <text evidence="3">The sequence shown here is derived from an EMBL/GenBank/DDBJ whole genome shotgun (WGS) entry which is preliminary data.</text>
</comment>
<dbReference type="Gene3D" id="3.40.50.620">
    <property type="entry name" value="HUPs"/>
    <property type="match status" value="2"/>
</dbReference>
<dbReference type="InterPro" id="IPR006015">
    <property type="entry name" value="Universal_stress_UspA"/>
</dbReference>
<feature type="domain" description="UspA" evidence="2">
    <location>
        <begin position="1"/>
        <end position="139"/>
    </location>
</feature>
<evidence type="ECO:0000313" key="3">
    <source>
        <dbReference type="EMBL" id="MDQ4213560.1"/>
    </source>
</evidence>